<dbReference type="Pfam" id="PF03453">
    <property type="entry name" value="MoeA_N"/>
    <property type="match status" value="1"/>
</dbReference>
<feature type="domain" description="MoeA N-terminal and linker" evidence="2">
    <location>
        <begin position="43"/>
        <end position="72"/>
    </location>
</feature>
<dbReference type="EMBL" id="RXHI01000001">
    <property type="protein sequence ID" value="RUA23249.1"/>
    <property type="molecule type" value="Genomic_DNA"/>
</dbReference>
<evidence type="ECO:0000256" key="1">
    <source>
        <dbReference type="SAM" id="MobiDB-lite"/>
    </source>
</evidence>
<dbReference type="InterPro" id="IPR036135">
    <property type="entry name" value="MoeA_linker/N_sf"/>
</dbReference>
<comment type="caution">
    <text evidence="3">The sequence shown here is derived from an EMBL/GenBank/DDBJ whole genome shotgun (WGS) entry which is preliminary data.</text>
</comment>
<feature type="region of interest" description="Disordered" evidence="1">
    <location>
        <begin position="1"/>
        <end position="28"/>
    </location>
</feature>
<name>A0A432JKW4_9GAMM</name>
<reference evidence="3" key="1">
    <citation type="submission" date="2018-12" db="EMBL/GenBank/DDBJ databases">
        <authorList>
            <person name="Jadhav K."/>
            <person name="Kushwaha B."/>
            <person name="Jadhav I."/>
        </authorList>
    </citation>
    <scope>NUCLEOTIDE SEQUENCE [LARGE SCALE GENOMIC DNA]</scope>
    <source>
        <strain evidence="3">SBS 10</strain>
    </source>
</reference>
<dbReference type="GO" id="GO:0032324">
    <property type="term" value="P:molybdopterin cofactor biosynthetic process"/>
    <property type="evidence" value="ECO:0007669"/>
    <property type="project" value="InterPro"/>
</dbReference>
<evidence type="ECO:0000259" key="2">
    <source>
        <dbReference type="Pfam" id="PF03453"/>
    </source>
</evidence>
<dbReference type="Gene3D" id="2.170.190.11">
    <property type="entry name" value="Molybdopterin biosynthesis moea protein, domain 3"/>
    <property type="match status" value="1"/>
</dbReference>
<dbReference type="SUPFAM" id="SSF63882">
    <property type="entry name" value="MoeA N-terminal region -like"/>
    <property type="match status" value="1"/>
</dbReference>
<proteinExistence type="predicted"/>
<feature type="compositionally biased region" description="Basic and acidic residues" evidence="1">
    <location>
        <begin position="1"/>
        <end position="10"/>
    </location>
</feature>
<dbReference type="AlphaFoldDB" id="A0A432JKW4"/>
<accession>A0A432JKW4</accession>
<evidence type="ECO:0000313" key="3">
    <source>
        <dbReference type="EMBL" id="RUA23249.1"/>
    </source>
</evidence>
<protein>
    <recommendedName>
        <fullName evidence="2">MoeA N-terminal and linker domain-containing protein</fullName>
    </recommendedName>
</protein>
<dbReference type="InterPro" id="IPR005110">
    <property type="entry name" value="MoeA_linker/N"/>
</dbReference>
<sequence>MPRPWPDADGHMPPLRQQRHGSAAQHADAGRCWLPSVSPPALPAPLKRGECARIFTGGEIPPGADCVIMQGGRHAYRAGAYSFAEVAEGNNV</sequence>
<gene>
    <name evidence="3" type="ORF">DSL92_00325</name>
</gene>
<organism evidence="3">
    <name type="scientific">Billgrantia gudaonensis</name>
    <dbReference type="NCBI Taxonomy" id="376427"/>
    <lineage>
        <taxon>Bacteria</taxon>
        <taxon>Pseudomonadati</taxon>
        <taxon>Pseudomonadota</taxon>
        <taxon>Gammaproteobacteria</taxon>
        <taxon>Oceanospirillales</taxon>
        <taxon>Halomonadaceae</taxon>
        <taxon>Billgrantia</taxon>
    </lineage>
</organism>